<feature type="compositionally biased region" description="Basic and acidic residues" evidence="1">
    <location>
        <begin position="1"/>
        <end position="28"/>
    </location>
</feature>
<name>A0ABQ5HI44_9ASTR</name>
<protein>
    <submittedName>
        <fullName evidence="2">Uncharacterized protein</fullName>
    </submittedName>
</protein>
<reference evidence="2" key="2">
    <citation type="submission" date="2022-01" db="EMBL/GenBank/DDBJ databases">
        <authorList>
            <person name="Yamashiro T."/>
            <person name="Shiraishi A."/>
            <person name="Satake H."/>
            <person name="Nakayama K."/>
        </authorList>
    </citation>
    <scope>NUCLEOTIDE SEQUENCE</scope>
</reference>
<accession>A0ABQ5HI44</accession>
<organism evidence="2 3">
    <name type="scientific">Tanacetum coccineum</name>
    <dbReference type="NCBI Taxonomy" id="301880"/>
    <lineage>
        <taxon>Eukaryota</taxon>
        <taxon>Viridiplantae</taxon>
        <taxon>Streptophyta</taxon>
        <taxon>Embryophyta</taxon>
        <taxon>Tracheophyta</taxon>
        <taxon>Spermatophyta</taxon>
        <taxon>Magnoliopsida</taxon>
        <taxon>eudicotyledons</taxon>
        <taxon>Gunneridae</taxon>
        <taxon>Pentapetalae</taxon>
        <taxon>asterids</taxon>
        <taxon>campanulids</taxon>
        <taxon>Asterales</taxon>
        <taxon>Asteraceae</taxon>
        <taxon>Asteroideae</taxon>
        <taxon>Anthemideae</taxon>
        <taxon>Anthemidinae</taxon>
        <taxon>Tanacetum</taxon>
    </lineage>
</organism>
<gene>
    <name evidence="2" type="ORF">Tco_1069132</name>
</gene>
<evidence type="ECO:0000313" key="2">
    <source>
        <dbReference type="EMBL" id="GJT87415.1"/>
    </source>
</evidence>
<feature type="region of interest" description="Disordered" evidence="1">
    <location>
        <begin position="1"/>
        <end position="40"/>
    </location>
</feature>
<keyword evidence="3" id="KW-1185">Reference proteome</keyword>
<proteinExistence type="predicted"/>
<sequence length="248" mass="29114">MDDSGNDHPPKDNLRKDWWKPLTEEDRPATPAPAWTIPSSNVSDVENNWASTLGQDFERRARIMKGLKAALTLSRSKCGISPFGSSRWRSVTRCLQIRLTRRIQKEIKLESMSTFKIWLRDRGVQRRPRSPALSISKMKDASYPDFGLELLVPEQMWIDDVCTYDISEKYVISHWWFNRQKFYIHRHDSPSLQKEFRTYMQILSVIQIKVYSRYGDFKDLNLLLLQGHLEHLPGSDKRMLSTAVKLWT</sequence>
<dbReference type="Proteomes" id="UP001151760">
    <property type="component" value="Unassembled WGS sequence"/>
</dbReference>
<reference evidence="2" key="1">
    <citation type="journal article" date="2022" name="Int. J. Mol. Sci.">
        <title>Draft Genome of Tanacetum Coccineum: Genomic Comparison of Closely Related Tanacetum-Family Plants.</title>
        <authorList>
            <person name="Yamashiro T."/>
            <person name="Shiraishi A."/>
            <person name="Nakayama K."/>
            <person name="Satake H."/>
        </authorList>
    </citation>
    <scope>NUCLEOTIDE SEQUENCE</scope>
</reference>
<evidence type="ECO:0000313" key="3">
    <source>
        <dbReference type="Proteomes" id="UP001151760"/>
    </source>
</evidence>
<comment type="caution">
    <text evidence="2">The sequence shown here is derived from an EMBL/GenBank/DDBJ whole genome shotgun (WGS) entry which is preliminary data.</text>
</comment>
<evidence type="ECO:0000256" key="1">
    <source>
        <dbReference type="SAM" id="MobiDB-lite"/>
    </source>
</evidence>
<dbReference type="EMBL" id="BQNB010019637">
    <property type="protein sequence ID" value="GJT87415.1"/>
    <property type="molecule type" value="Genomic_DNA"/>
</dbReference>